<proteinExistence type="predicted"/>
<dbReference type="SMART" id="SM00320">
    <property type="entry name" value="WD40"/>
    <property type="match status" value="2"/>
</dbReference>
<evidence type="ECO:0000313" key="4">
    <source>
        <dbReference type="EMBL" id="VFJ88837.1"/>
    </source>
</evidence>
<dbReference type="PROSITE" id="PS00678">
    <property type="entry name" value="WD_REPEATS_1"/>
    <property type="match status" value="1"/>
</dbReference>
<keyword evidence="2" id="KW-0677">Repeat</keyword>
<dbReference type="InterPro" id="IPR019775">
    <property type="entry name" value="WD40_repeat_CS"/>
</dbReference>
<dbReference type="Pfam" id="PF00400">
    <property type="entry name" value="WD40"/>
    <property type="match status" value="2"/>
</dbReference>
<accession>A0A450U9S0</accession>
<gene>
    <name evidence="4" type="ORF">BECKLFY1418A_GA0070994_100565</name>
</gene>
<dbReference type="PANTHER" id="PTHR19848">
    <property type="entry name" value="WD40 REPEAT PROTEIN"/>
    <property type="match status" value="1"/>
</dbReference>
<reference evidence="4" key="1">
    <citation type="submission" date="2019-02" db="EMBL/GenBank/DDBJ databases">
        <authorList>
            <person name="Gruber-Vodicka R. H."/>
            <person name="Seah K. B. B."/>
        </authorList>
    </citation>
    <scope>NUCLEOTIDE SEQUENCE</scope>
    <source>
        <strain evidence="4">BECK_M6</strain>
    </source>
</reference>
<feature type="repeat" description="WD" evidence="3">
    <location>
        <begin position="2"/>
        <end position="39"/>
    </location>
</feature>
<evidence type="ECO:0000256" key="1">
    <source>
        <dbReference type="ARBA" id="ARBA00022574"/>
    </source>
</evidence>
<keyword evidence="1 3" id="KW-0853">WD repeat</keyword>
<dbReference type="AlphaFoldDB" id="A0A450U9S0"/>
<evidence type="ECO:0000256" key="3">
    <source>
        <dbReference type="PROSITE-ProRule" id="PRU00221"/>
    </source>
</evidence>
<dbReference type="PROSITE" id="PS50294">
    <property type="entry name" value="WD_REPEATS_REGION"/>
    <property type="match status" value="2"/>
</dbReference>
<evidence type="ECO:0000256" key="2">
    <source>
        <dbReference type="ARBA" id="ARBA00022737"/>
    </source>
</evidence>
<dbReference type="SUPFAM" id="SSF50978">
    <property type="entry name" value="WD40 repeat-like"/>
    <property type="match status" value="1"/>
</dbReference>
<sequence length="172" mass="17848">MLEGHSDKMRATAFTPDGGTVVSGGSNGVLASYDTATGEGCHGFIGHTGDVWAVAPSPDGRWLVSGGADQTVRLWDLATGELLLTIFPALDETGGNGWPGPRRAITRRPSMATGLSAGTSIRGRIASPCIILRSASPGDSASPGWWPTILPWAGISMRQFPLPMPSCRADCG</sequence>
<dbReference type="InterPro" id="IPR001680">
    <property type="entry name" value="WD40_rpt"/>
</dbReference>
<dbReference type="InterPro" id="IPR015943">
    <property type="entry name" value="WD40/YVTN_repeat-like_dom_sf"/>
</dbReference>
<dbReference type="InterPro" id="IPR036322">
    <property type="entry name" value="WD40_repeat_dom_sf"/>
</dbReference>
<dbReference type="PANTHER" id="PTHR19848:SF8">
    <property type="entry name" value="F-BOX AND WD REPEAT DOMAIN CONTAINING 7"/>
    <property type="match status" value="1"/>
</dbReference>
<dbReference type="EMBL" id="CAADFH010000005">
    <property type="protein sequence ID" value="VFJ88837.1"/>
    <property type="molecule type" value="Genomic_DNA"/>
</dbReference>
<dbReference type="Gene3D" id="2.130.10.10">
    <property type="entry name" value="YVTN repeat-like/Quinoprotein amine dehydrogenase"/>
    <property type="match status" value="1"/>
</dbReference>
<feature type="repeat" description="WD" evidence="3">
    <location>
        <begin position="44"/>
        <end position="85"/>
    </location>
</feature>
<name>A0A450U9S0_9GAMM</name>
<organism evidence="4">
    <name type="scientific">Candidatus Kentrum sp. LFY</name>
    <dbReference type="NCBI Taxonomy" id="2126342"/>
    <lineage>
        <taxon>Bacteria</taxon>
        <taxon>Pseudomonadati</taxon>
        <taxon>Pseudomonadota</taxon>
        <taxon>Gammaproteobacteria</taxon>
        <taxon>Candidatus Kentrum</taxon>
    </lineage>
</organism>
<dbReference type="PROSITE" id="PS50082">
    <property type="entry name" value="WD_REPEATS_2"/>
    <property type="match status" value="2"/>
</dbReference>
<protein>
    <submittedName>
        <fullName evidence="4">WD domain-containing protein, G-beta repeat-containing protein</fullName>
    </submittedName>
</protein>